<dbReference type="NCBIfam" id="TIGR04183">
    <property type="entry name" value="Por_Secre_tail"/>
    <property type="match status" value="1"/>
</dbReference>
<name>A0ABQ5MG45_9FLAO</name>
<accession>A0ABQ5MG45</accession>
<dbReference type="SUPFAM" id="SSF49785">
    <property type="entry name" value="Galactose-binding domain-like"/>
    <property type="match status" value="1"/>
</dbReference>
<dbReference type="PROSITE" id="PS51829">
    <property type="entry name" value="P_HOMO_B"/>
    <property type="match status" value="1"/>
</dbReference>
<dbReference type="Pfam" id="PF01483">
    <property type="entry name" value="P_proprotein"/>
    <property type="match status" value="1"/>
</dbReference>
<proteinExistence type="predicted"/>
<dbReference type="InterPro" id="IPR024079">
    <property type="entry name" value="MetalloPept_cat_dom_sf"/>
</dbReference>
<reference evidence="5" key="1">
    <citation type="submission" date="2022-07" db="EMBL/GenBank/DDBJ databases">
        <title>Taxonomy of Novel Oxalotrophic and Methylotrophic Bacteria.</title>
        <authorList>
            <person name="Sahin N."/>
            <person name="Tani A."/>
        </authorList>
    </citation>
    <scope>NUCLEOTIDE SEQUENCE</scope>
    <source>
        <strain evidence="5">Y10</strain>
    </source>
</reference>
<evidence type="ECO:0000256" key="1">
    <source>
        <dbReference type="ARBA" id="ARBA00022670"/>
    </source>
</evidence>
<dbReference type="Pfam" id="PF18962">
    <property type="entry name" value="Por_Secre_tail"/>
    <property type="match status" value="1"/>
</dbReference>
<gene>
    <name evidence="5" type="ORF">Y10_07220</name>
</gene>
<dbReference type="Gene3D" id="2.60.40.10">
    <property type="entry name" value="Immunoglobulins"/>
    <property type="match status" value="1"/>
</dbReference>
<dbReference type="InterPro" id="IPR008979">
    <property type="entry name" value="Galactose-bd-like_sf"/>
</dbReference>
<evidence type="ECO:0000256" key="2">
    <source>
        <dbReference type="ARBA" id="ARBA00022729"/>
    </source>
</evidence>
<dbReference type="Proteomes" id="UP001143543">
    <property type="component" value="Unassembled WGS sequence"/>
</dbReference>
<feature type="domain" description="P/Homo B" evidence="4">
    <location>
        <begin position="635"/>
        <end position="788"/>
    </location>
</feature>
<dbReference type="SUPFAM" id="SSF55486">
    <property type="entry name" value="Metalloproteases ('zincins'), catalytic domain"/>
    <property type="match status" value="1"/>
</dbReference>
<keyword evidence="1" id="KW-0645">Protease</keyword>
<dbReference type="InterPro" id="IPR026444">
    <property type="entry name" value="Secre_tail"/>
</dbReference>
<dbReference type="InterPro" id="IPR002884">
    <property type="entry name" value="P_dom"/>
</dbReference>
<protein>
    <recommendedName>
        <fullName evidence="4">P/Homo B domain-containing protein</fullName>
    </recommendedName>
</protein>
<sequence>MYAQDLWRSTEQTRLEGLEKFDRNAMPMAYGLYHLDFTQLKQQLDSAPLRNGGAISNVNIQFPTKKGNFESFVVYNAPVVADELALKFPGLTSYVGQSIENPANTVRFSVTQFGLHAMFFREEGVSYIDTYTKDLSNYIFYEKAALFQDRNFECLVTDNGNTAGKVADVGGVNAPYMDDSTLRSYRLAMACTIEYAAFHIAEAGVGSGTLAQQKAAVLAAMVVTMTRVNGIYERDMAVTMVLVANNEDVIYVTSDSFTNDNANALINESQTVINSVIGSANYDIGHTVSTGGGGLAQLNVPCTTNKARGITGSPSPVGDTYDIDYVAHEMGHQFGAHHTFNNSCSGNRTDATAVEPGSGSTIMAYAGICAPNVQNNSDDHFHAISIAEMRSCVLNIATCSTNTPNGNTVPVVNAGNDYTIPKGTPFVLEAVGTDADGDALTYCWEQTDNEISTQPPVETNNSGPNYRSNSPVASPMRYFPSLDAVLLDNLTPTWEVTPNIGRTMNFACTVRDNQLIAGGQTSRDDMMITVNGFMGPFDVTSQNTTGISWTQGETRTITWDVNNTSSLPGATNVDIMLSTDGGYTYDTMLAANTPNDGSEDITVPNVAAPFCRVMVKPTGNVFYDINPVAFAIGYTVTNTCYTYTNNTPLAVPDGAGANQPGTVVSNTVTVADNVTITDVNVTVDVSHTYIEDLVIAVNHPNGDQVLLWGRYCDGEDAFNITFDDDGPALATSGCTNPQTGTFAPYGSLADFNGLTSPGDWELLAVDYYTGDTGTVNSWTLEICEQQATMKNDNFNSLSEFNVYPNPNNGNFSVHLMSTSSQDINLELFDIRGRNVFANSYTNTGTFNQVINLDNVTPGVYMLNVSDGESKETKKIVIQ</sequence>
<keyword evidence="2" id="KW-0732">Signal</keyword>
<evidence type="ECO:0000256" key="3">
    <source>
        <dbReference type="ARBA" id="ARBA00022801"/>
    </source>
</evidence>
<evidence type="ECO:0000313" key="6">
    <source>
        <dbReference type="Proteomes" id="UP001143543"/>
    </source>
</evidence>
<dbReference type="Gene3D" id="2.60.120.380">
    <property type="match status" value="1"/>
</dbReference>
<dbReference type="EMBL" id="BRVO01000001">
    <property type="protein sequence ID" value="GLB48354.1"/>
    <property type="molecule type" value="Genomic_DNA"/>
</dbReference>
<evidence type="ECO:0000313" key="5">
    <source>
        <dbReference type="EMBL" id="GLB48354.1"/>
    </source>
</evidence>
<dbReference type="Pfam" id="PF13583">
    <property type="entry name" value="Reprolysin_4"/>
    <property type="match status" value="1"/>
</dbReference>
<evidence type="ECO:0000259" key="4">
    <source>
        <dbReference type="PROSITE" id="PS51829"/>
    </source>
</evidence>
<dbReference type="Gene3D" id="3.40.390.10">
    <property type="entry name" value="Collagenase (Catalytic Domain)"/>
    <property type="match status" value="1"/>
</dbReference>
<dbReference type="InterPro" id="IPR013783">
    <property type="entry name" value="Ig-like_fold"/>
</dbReference>
<comment type="caution">
    <text evidence="5">The sequence shown here is derived from an EMBL/GenBank/DDBJ whole genome shotgun (WGS) entry which is preliminary data.</text>
</comment>
<keyword evidence="3" id="KW-0378">Hydrolase</keyword>
<dbReference type="Gene3D" id="2.60.120.260">
    <property type="entry name" value="Galactose-binding domain-like"/>
    <property type="match status" value="1"/>
</dbReference>
<organism evidence="5 6">
    <name type="scientific">Neptunitalea lumnitzerae</name>
    <dbReference type="NCBI Taxonomy" id="2965509"/>
    <lineage>
        <taxon>Bacteria</taxon>
        <taxon>Pseudomonadati</taxon>
        <taxon>Bacteroidota</taxon>
        <taxon>Flavobacteriia</taxon>
        <taxon>Flavobacteriales</taxon>
        <taxon>Flavobacteriaceae</taxon>
        <taxon>Neptunitalea</taxon>
    </lineage>
</organism>
<keyword evidence="6" id="KW-1185">Reference proteome</keyword>